<dbReference type="Proteomes" id="UP001597073">
    <property type="component" value="Unassembled WGS sequence"/>
</dbReference>
<proteinExistence type="inferred from homology"/>
<dbReference type="RefSeq" id="WP_377141261.1">
    <property type="nucleotide sequence ID" value="NZ_JBHTIA010000003.1"/>
</dbReference>
<evidence type="ECO:0000256" key="1">
    <source>
        <dbReference type="ARBA" id="ARBA00034120"/>
    </source>
</evidence>
<dbReference type="Pfam" id="PF00078">
    <property type="entry name" value="RVT_1"/>
    <property type="match status" value="1"/>
</dbReference>
<keyword evidence="3" id="KW-0695">RNA-directed DNA polymerase</keyword>
<keyword evidence="4" id="KW-1185">Reference proteome</keyword>
<organism evidence="3 4">
    <name type="scientific">Mucilaginibacter lutimaris</name>
    <dbReference type="NCBI Taxonomy" id="931629"/>
    <lineage>
        <taxon>Bacteria</taxon>
        <taxon>Pseudomonadati</taxon>
        <taxon>Bacteroidota</taxon>
        <taxon>Sphingobacteriia</taxon>
        <taxon>Sphingobacteriales</taxon>
        <taxon>Sphingobacteriaceae</taxon>
        <taxon>Mucilaginibacter</taxon>
    </lineage>
</organism>
<dbReference type="PANTHER" id="PTHR34047:SF8">
    <property type="entry name" value="PROTEIN YKFC"/>
    <property type="match status" value="1"/>
</dbReference>
<keyword evidence="3" id="KW-0548">Nucleotidyltransferase</keyword>
<comment type="caution">
    <text evidence="3">The sequence shown here is derived from an EMBL/GenBank/DDBJ whole genome shotgun (WGS) entry which is preliminary data.</text>
</comment>
<sequence length="494" mass="58567">MDEKDWFRLKKYPHIGLPLTLKDRAWVDKYVRDEKKIASHGFYPFIHRETLVRKYRRKTEKDGSKSAYRFSDRKPRELYYANHLDANIFSYYAKLLGEKYEKKLIDLGIQDCATAYRRIAINSKATKAIHKSNCDFAAEIFNYILENKSNKLTAITLDVKSFFDNIPHDKLKKSICYILDKVSLDKDYFNIFKNITRFSFVNENQLFNEFKDDIIIQNKVGIRRKKISKQRYLRNQKAIAYCYLNEFEKRILNKKLVIKNQYVDLVSKEIRNKGIPQGSPISAVLANIYMLSFDKAIATYITSVNGLYRRYSDDMVVICKEEYEKDIQKLFNDEIDKLGLEFQTKKTQIFQFDKIGSRFICAQKLDGKLNNNKNFEYLGFEFDGFNTFLKSASLSGYYRKLKRSIHRGKFYAKVDSAKNGIFKSRLYKKFTYKGAERKRVYIQDKSDPSIWLPTTRYNWGNFISYAYLAANKLPNNKIKRQTRRHWNVLNKLIA</sequence>
<dbReference type="PROSITE" id="PS50878">
    <property type="entry name" value="RT_POL"/>
    <property type="match status" value="1"/>
</dbReference>
<dbReference type="GO" id="GO:0003964">
    <property type="term" value="F:RNA-directed DNA polymerase activity"/>
    <property type="evidence" value="ECO:0007669"/>
    <property type="project" value="UniProtKB-KW"/>
</dbReference>
<evidence type="ECO:0000259" key="2">
    <source>
        <dbReference type="PROSITE" id="PS50878"/>
    </source>
</evidence>
<dbReference type="PANTHER" id="PTHR34047">
    <property type="entry name" value="NUCLEAR INTRON MATURASE 1, MITOCHONDRIAL-RELATED"/>
    <property type="match status" value="1"/>
</dbReference>
<evidence type="ECO:0000313" key="4">
    <source>
        <dbReference type="Proteomes" id="UP001597073"/>
    </source>
</evidence>
<keyword evidence="3" id="KW-0808">Transferase</keyword>
<dbReference type="InterPro" id="IPR051083">
    <property type="entry name" value="GrpII_Intron_Splice-Mob/Def"/>
</dbReference>
<reference evidence="4" key="1">
    <citation type="journal article" date="2019" name="Int. J. Syst. Evol. Microbiol.">
        <title>The Global Catalogue of Microorganisms (GCM) 10K type strain sequencing project: providing services to taxonomists for standard genome sequencing and annotation.</title>
        <authorList>
            <consortium name="The Broad Institute Genomics Platform"/>
            <consortium name="The Broad Institute Genome Sequencing Center for Infectious Disease"/>
            <person name="Wu L."/>
            <person name="Ma J."/>
        </authorList>
    </citation>
    <scope>NUCLEOTIDE SEQUENCE [LARGE SCALE GENOMIC DNA]</scope>
    <source>
        <strain evidence="4">CCUG 60742</strain>
    </source>
</reference>
<dbReference type="InterPro" id="IPR043502">
    <property type="entry name" value="DNA/RNA_pol_sf"/>
</dbReference>
<accession>A0ABW2ZFG3</accession>
<dbReference type="SUPFAM" id="SSF56672">
    <property type="entry name" value="DNA/RNA polymerases"/>
    <property type="match status" value="1"/>
</dbReference>
<dbReference type="EMBL" id="JBHTIA010000003">
    <property type="protein sequence ID" value="MFD0764950.1"/>
    <property type="molecule type" value="Genomic_DNA"/>
</dbReference>
<name>A0ABW2ZFG3_9SPHI</name>
<feature type="domain" description="Reverse transcriptase" evidence="2">
    <location>
        <begin position="1"/>
        <end position="382"/>
    </location>
</feature>
<dbReference type="PRINTS" id="PR01365">
    <property type="entry name" value="TELOMERASERT"/>
</dbReference>
<evidence type="ECO:0000313" key="3">
    <source>
        <dbReference type="EMBL" id="MFD0764950.1"/>
    </source>
</evidence>
<gene>
    <name evidence="3" type="ORF">ACFQZI_08790</name>
</gene>
<protein>
    <submittedName>
        <fullName evidence="3">Reverse transcriptase domain-containing protein</fullName>
    </submittedName>
</protein>
<dbReference type="InterPro" id="IPR003545">
    <property type="entry name" value="Telomerase_RT"/>
</dbReference>
<dbReference type="InterPro" id="IPR000477">
    <property type="entry name" value="RT_dom"/>
</dbReference>
<comment type="similarity">
    <text evidence="1">Belongs to the bacterial reverse transcriptase family.</text>
</comment>